<keyword evidence="2" id="KW-0808">Transferase</keyword>
<dbReference type="Pfam" id="PF20469">
    <property type="entry name" value="OLD-like_TOPRIM"/>
    <property type="match status" value="1"/>
</dbReference>
<sequence length="238" mass="25830">MGREMGVEGIREFMGTHAVGFPTDRHGRALPGIPATPENGYKTRCIRCEAERVNHTHTVVLVEGTSDESAINALAERRGRNLAAEGISVVAMGGATNIGTYIGEFGPPGRNLRLAGLYDAGEEGAFRRGFERAGLGSDLNRSDLEALGFFACVADLEDELIRALGTAAVERIVDAEGELRSFRTLQKQPTWRGRSNHDQLRRFMGSGSGRKIRYSGPFVAALELDRVPRPLDGLLAHL</sequence>
<evidence type="ECO:0000313" key="3">
    <source>
        <dbReference type="Proteomes" id="UP001602013"/>
    </source>
</evidence>
<protein>
    <submittedName>
        <fullName evidence="2">TOPRIM nucleotidyl transferase/hydrolase domain-containing protein</fullName>
    </submittedName>
</protein>
<gene>
    <name evidence="2" type="ORF">ACFYXI_11900</name>
</gene>
<dbReference type="Proteomes" id="UP001602013">
    <property type="component" value="Unassembled WGS sequence"/>
</dbReference>
<dbReference type="GO" id="GO:0016740">
    <property type="term" value="F:transferase activity"/>
    <property type="evidence" value="ECO:0007669"/>
    <property type="project" value="UniProtKB-KW"/>
</dbReference>
<reference evidence="2 3" key="1">
    <citation type="submission" date="2024-10" db="EMBL/GenBank/DDBJ databases">
        <title>The Natural Products Discovery Center: Release of the First 8490 Sequenced Strains for Exploring Actinobacteria Biosynthetic Diversity.</title>
        <authorList>
            <person name="Kalkreuter E."/>
            <person name="Kautsar S.A."/>
            <person name="Yang D."/>
            <person name="Bader C.D."/>
            <person name="Teijaro C.N."/>
            <person name="Fluegel L."/>
            <person name="Davis C.M."/>
            <person name="Simpson J.R."/>
            <person name="Lauterbach L."/>
            <person name="Steele A.D."/>
            <person name="Gui C."/>
            <person name="Meng S."/>
            <person name="Li G."/>
            <person name="Viehrig K."/>
            <person name="Ye F."/>
            <person name="Su P."/>
            <person name="Kiefer A.F."/>
            <person name="Nichols A."/>
            <person name="Cepeda A.J."/>
            <person name="Yan W."/>
            <person name="Fan B."/>
            <person name="Jiang Y."/>
            <person name="Adhikari A."/>
            <person name="Zheng C.-J."/>
            <person name="Schuster L."/>
            <person name="Cowan T.M."/>
            <person name="Smanski M.J."/>
            <person name="Chevrette M.G."/>
            <person name="De Carvalho L.P.S."/>
            <person name="Shen B."/>
        </authorList>
    </citation>
    <scope>NUCLEOTIDE SEQUENCE [LARGE SCALE GENOMIC DNA]</scope>
    <source>
        <strain evidence="2 3">NPDC002173</strain>
    </source>
</reference>
<dbReference type="EMBL" id="JBIASD010000006">
    <property type="protein sequence ID" value="MFF3666289.1"/>
    <property type="molecule type" value="Genomic_DNA"/>
</dbReference>
<dbReference type="RefSeq" id="WP_387410712.1">
    <property type="nucleotide sequence ID" value="NZ_JBIASD010000006.1"/>
</dbReference>
<comment type="caution">
    <text evidence="2">The sequence shown here is derived from an EMBL/GenBank/DDBJ whole genome shotgun (WGS) entry which is preliminary data.</text>
</comment>
<dbReference type="InterPro" id="IPR034139">
    <property type="entry name" value="TOPRIM_OLD"/>
</dbReference>
<organism evidence="2 3">
    <name type="scientific">Microtetraspora malaysiensis</name>
    <dbReference type="NCBI Taxonomy" id="161358"/>
    <lineage>
        <taxon>Bacteria</taxon>
        <taxon>Bacillati</taxon>
        <taxon>Actinomycetota</taxon>
        <taxon>Actinomycetes</taxon>
        <taxon>Streptosporangiales</taxon>
        <taxon>Streptosporangiaceae</taxon>
        <taxon>Microtetraspora</taxon>
    </lineage>
</organism>
<feature type="domain" description="OLD protein-like TOPRIM" evidence="1">
    <location>
        <begin position="58"/>
        <end position="102"/>
    </location>
</feature>
<keyword evidence="3" id="KW-1185">Reference proteome</keyword>
<name>A0ABW6SMT8_9ACTN</name>
<evidence type="ECO:0000259" key="1">
    <source>
        <dbReference type="Pfam" id="PF20469"/>
    </source>
</evidence>
<proteinExistence type="predicted"/>
<evidence type="ECO:0000313" key="2">
    <source>
        <dbReference type="EMBL" id="MFF3666289.1"/>
    </source>
</evidence>
<accession>A0ABW6SMT8</accession>